<feature type="domain" description="Tripartite ATP-independent periplasmic transporters DctQ component" evidence="10">
    <location>
        <begin position="26"/>
        <end position="156"/>
    </location>
</feature>
<dbReference type="PANTHER" id="PTHR35011:SF2">
    <property type="entry name" value="2,3-DIKETO-L-GULONATE TRAP TRANSPORTER SMALL PERMEASE PROTEIN YIAM"/>
    <property type="match status" value="1"/>
</dbReference>
<keyword evidence="5 9" id="KW-0812">Transmembrane</keyword>
<evidence type="ECO:0000256" key="8">
    <source>
        <dbReference type="ARBA" id="ARBA00038436"/>
    </source>
</evidence>
<comment type="subunit">
    <text evidence="9">The complex comprises the extracytoplasmic solute receptor protein and the two transmembrane proteins.</text>
</comment>
<comment type="caution">
    <text evidence="11">The sequence shown here is derived from an EMBL/GenBank/DDBJ whole genome shotgun (WGS) entry which is preliminary data.</text>
</comment>
<dbReference type="InterPro" id="IPR055348">
    <property type="entry name" value="DctQ"/>
</dbReference>
<feature type="transmembrane region" description="Helical" evidence="9">
    <location>
        <begin position="87"/>
        <end position="110"/>
    </location>
</feature>
<proteinExistence type="inferred from homology"/>
<dbReference type="EMBL" id="VLKU01000010">
    <property type="protein sequence ID" value="TWI31242.1"/>
    <property type="molecule type" value="Genomic_DNA"/>
</dbReference>
<feature type="transmembrane region" description="Helical" evidence="9">
    <location>
        <begin position="44"/>
        <end position="67"/>
    </location>
</feature>
<name>A0A562NGC3_9RHOB</name>
<evidence type="ECO:0000256" key="1">
    <source>
        <dbReference type="ARBA" id="ARBA00004429"/>
    </source>
</evidence>
<keyword evidence="7 9" id="KW-0472">Membrane</keyword>
<dbReference type="GO" id="GO:0005886">
    <property type="term" value="C:plasma membrane"/>
    <property type="evidence" value="ECO:0007669"/>
    <property type="project" value="UniProtKB-SubCell"/>
</dbReference>
<dbReference type="GO" id="GO:0015740">
    <property type="term" value="P:C4-dicarboxylate transport"/>
    <property type="evidence" value="ECO:0007669"/>
    <property type="project" value="TreeGrafter"/>
</dbReference>
<comment type="function">
    <text evidence="9">Part of the tripartite ATP-independent periplasmic (TRAP) transport system.</text>
</comment>
<keyword evidence="6 9" id="KW-1133">Transmembrane helix</keyword>
<dbReference type="Proteomes" id="UP000316225">
    <property type="component" value="Unassembled WGS sequence"/>
</dbReference>
<feature type="transmembrane region" description="Helical" evidence="9">
    <location>
        <begin position="12"/>
        <end position="32"/>
    </location>
</feature>
<evidence type="ECO:0000256" key="5">
    <source>
        <dbReference type="ARBA" id="ARBA00022692"/>
    </source>
</evidence>
<dbReference type="GO" id="GO:0022857">
    <property type="term" value="F:transmembrane transporter activity"/>
    <property type="evidence" value="ECO:0007669"/>
    <property type="project" value="UniProtKB-UniRule"/>
</dbReference>
<evidence type="ECO:0000256" key="4">
    <source>
        <dbReference type="ARBA" id="ARBA00022519"/>
    </source>
</evidence>
<evidence type="ECO:0000313" key="12">
    <source>
        <dbReference type="Proteomes" id="UP000316225"/>
    </source>
</evidence>
<organism evidence="11 12">
    <name type="scientific">Paracoccus sulfuroxidans</name>
    <dbReference type="NCBI Taxonomy" id="384678"/>
    <lineage>
        <taxon>Bacteria</taxon>
        <taxon>Pseudomonadati</taxon>
        <taxon>Pseudomonadota</taxon>
        <taxon>Alphaproteobacteria</taxon>
        <taxon>Rhodobacterales</taxon>
        <taxon>Paracoccaceae</taxon>
        <taxon>Paracoccus</taxon>
    </lineage>
</organism>
<evidence type="ECO:0000256" key="9">
    <source>
        <dbReference type="RuleBase" id="RU369079"/>
    </source>
</evidence>
<comment type="caution">
    <text evidence="9">Lacks conserved residue(s) required for the propagation of feature annotation.</text>
</comment>
<dbReference type="RefSeq" id="WP_145399189.1">
    <property type="nucleotide sequence ID" value="NZ_VLKU01000010.1"/>
</dbReference>
<keyword evidence="3" id="KW-1003">Cell membrane</keyword>
<sequence length="168" mass="17996">MRGLERAYDRLINTMGWIAGSILILLMLATVLKVALRLFFGHGLLGIDQISGIMMVWMTFLGAAWVLREGGHVAVDILTSNLTGNTARVAALIAAVTGTIVCLAVAWFGFQAVITSLRRGVVVAAELEIPRAVNLIPIPFGALLMGLEFMRQAINICRGEIPVTAGAH</sequence>
<evidence type="ECO:0000256" key="3">
    <source>
        <dbReference type="ARBA" id="ARBA00022475"/>
    </source>
</evidence>
<keyword evidence="12" id="KW-1185">Reference proteome</keyword>
<protein>
    <recommendedName>
        <fullName evidence="9">TRAP transporter small permease protein</fullName>
    </recommendedName>
</protein>
<comment type="similarity">
    <text evidence="8 9">Belongs to the TRAP transporter small permease family.</text>
</comment>
<accession>A0A562NGC3</accession>
<dbReference type="AlphaFoldDB" id="A0A562NGC3"/>
<comment type="subcellular location">
    <subcellularLocation>
        <location evidence="1 9">Cell inner membrane</location>
        <topology evidence="1 9">Multi-pass membrane protein</topology>
    </subcellularLocation>
</comment>
<evidence type="ECO:0000259" key="10">
    <source>
        <dbReference type="Pfam" id="PF04290"/>
    </source>
</evidence>
<reference evidence="11 12" key="1">
    <citation type="journal article" date="2015" name="Stand. Genomic Sci.">
        <title>Genomic Encyclopedia of Bacterial and Archaeal Type Strains, Phase III: the genomes of soil and plant-associated and newly described type strains.</title>
        <authorList>
            <person name="Whitman W.B."/>
            <person name="Woyke T."/>
            <person name="Klenk H.P."/>
            <person name="Zhou Y."/>
            <person name="Lilburn T.G."/>
            <person name="Beck B.J."/>
            <person name="De Vos P."/>
            <person name="Vandamme P."/>
            <person name="Eisen J.A."/>
            <person name="Garrity G."/>
            <person name="Hugenholtz P."/>
            <person name="Kyrpides N.C."/>
        </authorList>
    </citation>
    <scope>NUCLEOTIDE SEQUENCE [LARGE SCALE GENOMIC DNA]</scope>
    <source>
        <strain evidence="11 12">CGMCC 1.5364</strain>
    </source>
</reference>
<dbReference type="PANTHER" id="PTHR35011">
    <property type="entry name" value="2,3-DIKETO-L-GULONATE TRAP TRANSPORTER SMALL PERMEASE PROTEIN YIAM"/>
    <property type="match status" value="1"/>
</dbReference>
<dbReference type="InterPro" id="IPR007387">
    <property type="entry name" value="TRAP_DctQ"/>
</dbReference>
<gene>
    <name evidence="11" type="ORF">IQ24_03100</name>
</gene>
<dbReference type="Pfam" id="PF04290">
    <property type="entry name" value="DctQ"/>
    <property type="match status" value="1"/>
</dbReference>
<evidence type="ECO:0000256" key="7">
    <source>
        <dbReference type="ARBA" id="ARBA00023136"/>
    </source>
</evidence>
<keyword evidence="2 9" id="KW-0813">Transport</keyword>
<evidence type="ECO:0000256" key="6">
    <source>
        <dbReference type="ARBA" id="ARBA00022989"/>
    </source>
</evidence>
<dbReference type="OrthoDB" id="7854755at2"/>
<evidence type="ECO:0000313" key="11">
    <source>
        <dbReference type="EMBL" id="TWI31242.1"/>
    </source>
</evidence>
<evidence type="ECO:0000256" key="2">
    <source>
        <dbReference type="ARBA" id="ARBA00022448"/>
    </source>
</evidence>
<keyword evidence="4 9" id="KW-0997">Cell inner membrane</keyword>